<proteinExistence type="inferred from homology"/>
<feature type="transmembrane region" description="Helical" evidence="7">
    <location>
        <begin position="117"/>
        <end position="137"/>
    </location>
</feature>
<feature type="transmembrane region" description="Helical" evidence="7">
    <location>
        <begin position="174"/>
        <end position="196"/>
    </location>
</feature>
<feature type="transmembrane region" description="Helical" evidence="7">
    <location>
        <begin position="286"/>
        <end position="307"/>
    </location>
</feature>
<feature type="transmembrane region" description="Helical" evidence="7">
    <location>
        <begin position="36"/>
        <end position="59"/>
    </location>
</feature>
<feature type="transmembrane region" description="Helical" evidence="7">
    <location>
        <begin position="496"/>
        <end position="519"/>
    </location>
</feature>
<reference evidence="10 11" key="1">
    <citation type="submission" date="2018-10" db="EMBL/GenBank/DDBJ databases">
        <title>Cohnella sp. M2MS4P-1, whole genome shotgun sequence.</title>
        <authorList>
            <person name="Tuo L."/>
        </authorList>
    </citation>
    <scope>NUCLEOTIDE SEQUENCE [LARGE SCALE GENOMIC DNA]</scope>
    <source>
        <strain evidence="10 11">M2MS4P-1</strain>
    </source>
</reference>
<sequence length="623" mass="67447">MDNTFFAEYAWLVPLFPFIAFAVLTAMGKGLKKTGAWIGTIASFLSLVLSLCIAGERLSGNAPDYGNQMDWITIGKLKLVAGFEVTNLSTLMLVVVTLVAFLVNLYSQGYMKKDERISTFFAYVALFTSSMLGLVLSDNLLTFYIFWELVGVCSFLLVGFWYQKPEAKAAAKKAFIVTRIGDLGLLIGLLLLFWYMPGHALDFTTLHNVYDTQSGAISTGITTLIALLIFVGAVGKSGQFPLHVWLPDAMEGPTPISALIHAATMVAAGVFLVVRTFDIFEASQVAMNTVAIVGAFTAIFAATIGLAQNDIKRILAYSTVSQLGYMMLALGVGSVTGAMFHLFTHAFFKALLFLGAGSVIHSVHTQDIREMGGLGRKMKITAWTFGLGSLALSGIPPFSGFWSKDAILTAALDKQPILFVVAVIAAFFTALYMARLFFLVFAGKPREGQHAKESSSVMTIPLIVLAVLATVSGFVETPFNGWLGHWLFPEGAEHDASGLVMVVSAAVGLLGLYIGWLTFVKGTIRRNAISDRAPGLVTLVARKYYIDELYHVLFVRPLQGLGKVLDLFDDYVIDGVVRLTGHGASALGRLNSRLQGGQVQTYALTALISIVILVVAIAGRRFW</sequence>
<feature type="domain" description="NADH-Ubiquinone oxidoreductase (complex I) chain 5 N-terminal" evidence="9">
    <location>
        <begin position="71"/>
        <end position="121"/>
    </location>
</feature>
<organism evidence="10 11">
    <name type="scientific">Cohnella endophytica</name>
    <dbReference type="NCBI Taxonomy" id="2419778"/>
    <lineage>
        <taxon>Bacteria</taxon>
        <taxon>Bacillati</taxon>
        <taxon>Bacillota</taxon>
        <taxon>Bacilli</taxon>
        <taxon>Bacillales</taxon>
        <taxon>Paenibacillaceae</taxon>
        <taxon>Cohnella</taxon>
    </lineage>
</organism>
<feature type="transmembrane region" description="Helical" evidence="7">
    <location>
        <begin position="380"/>
        <end position="398"/>
    </location>
</feature>
<dbReference type="PRINTS" id="PR01435">
    <property type="entry name" value="NPOXDRDTASE5"/>
</dbReference>
<dbReference type="GO" id="GO:0015990">
    <property type="term" value="P:electron transport coupled proton transport"/>
    <property type="evidence" value="ECO:0007669"/>
    <property type="project" value="TreeGrafter"/>
</dbReference>
<dbReference type="RefSeq" id="WP_120979490.1">
    <property type="nucleotide sequence ID" value="NZ_RBZM01000011.1"/>
</dbReference>
<dbReference type="InterPro" id="IPR003945">
    <property type="entry name" value="NU5C-like"/>
</dbReference>
<feature type="transmembrane region" description="Helical" evidence="7">
    <location>
        <begin position="79"/>
        <end position="105"/>
    </location>
</feature>
<evidence type="ECO:0000313" key="11">
    <source>
        <dbReference type="Proteomes" id="UP000282076"/>
    </source>
</evidence>
<evidence type="ECO:0000256" key="2">
    <source>
        <dbReference type="ARBA" id="ARBA00008483"/>
    </source>
</evidence>
<evidence type="ECO:0000313" key="10">
    <source>
        <dbReference type="EMBL" id="RKP47293.1"/>
    </source>
</evidence>
<comment type="caution">
    <text evidence="10">The sequence shown here is derived from an EMBL/GenBank/DDBJ whole genome shotgun (WGS) entry which is preliminary data.</text>
</comment>
<feature type="transmembrane region" description="Helical" evidence="7">
    <location>
        <begin position="314"/>
        <end position="332"/>
    </location>
</feature>
<evidence type="ECO:0000256" key="1">
    <source>
        <dbReference type="ARBA" id="ARBA00004651"/>
    </source>
</evidence>
<accession>A0A494XIB9</accession>
<dbReference type="EMBL" id="RBZM01000011">
    <property type="protein sequence ID" value="RKP47293.1"/>
    <property type="molecule type" value="Genomic_DNA"/>
</dbReference>
<dbReference type="EC" id="1.6.5.3" evidence="10"/>
<feature type="transmembrane region" description="Helical" evidence="7">
    <location>
        <begin position="216"/>
        <end position="235"/>
    </location>
</feature>
<dbReference type="AlphaFoldDB" id="A0A494XIB9"/>
<dbReference type="Pfam" id="PF00662">
    <property type="entry name" value="Proton_antipo_N"/>
    <property type="match status" value="1"/>
</dbReference>
<dbReference type="GO" id="GO:0003954">
    <property type="term" value="F:NADH dehydrogenase activity"/>
    <property type="evidence" value="ECO:0007669"/>
    <property type="project" value="TreeGrafter"/>
</dbReference>
<dbReference type="GO" id="GO:0005886">
    <property type="term" value="C:plasma membrane"/>
    <property type="evidence" value="ECO:0007669"/>
    <property type="project" value="UniProtKB-SubCell"/>
</dbReference>
<comment type="subcellular location">
    <subcellularLocation>
        <location evidence="1">Cell membrane</location>
        <topology evidence="1">Multi-pass membrane protein</topology>
    </subcellularLocation>
    <subcellularLocation>
        <location evidence="6">Membrane</location>
        <topology evidence="6">Multi-pass membrane protein</topology>
    </subcellularLocation>
</comment>
<gene>
    <name evidence="10" type="ORF">D7Z26_23615</name>
</gene>
<evidence type="ECO:0000256" key="5">
    <source>
        <dbReference type="ARBA" id="ARBA00023136"/>
    </source>
</evidence>
<dbReference type="PANTHER" id="PTHR42829">
    <property type="entry name" value="NADH-UBIQUINONE OXIDOREDUCTASE CHAIN 5"/>
    <property type="match status" value="1"/>
</dbReference>
<keyword evidence="5 7" id="KW-0472">Membrane</keyword>
<dbReference type="PANTHER" id="PTHR42829:SF2">
    <property type="entry name" value="NADH-UBIQUINONE OXIDOREDUCTASE CHAIN 5"/>
    <property type="match status" value="1"/>
</dbReference>
<dbReference type="InterPro" id="IPR001750">
    <property type="entry name" value="ND/Mrp_TM"/>
</dbReference>
<feature type="transmembrane region" description="Helical" evidence="7">
    <location>
        <begin position="455"/>
        <end position="476"/>
    </location>
</feature>
<evidence type="ECO:0000259" key="8">
    <source>
        <dbReference type="Pfam" id="PF00361"/>
    </source>
</evidence>
<dbReference type="Gene3D" id="1.20.5.2700">
    <property type="match status" value="1"/>
</dbReference>
<comment type="similarity">
    <text evidence="2">Belongs to the CPA3 antiporters (TC 2.A.63) subunit A family.</text>
</comment>
<dbReference type="GO" id="GO:0042773">
    <property type="term" value="P:ATP synthesis coupled electron transport"/>
    <property type="evidence" value="ECO:0007669"/>
    <property type="project" value="InterPro"/>
</dbReference>
<evidence type="ECO:0000256" key="3">
    <source>
        <dbReference type="ARBA" id="ARBA00022692"/>
    </source>
</evidence>
<keyword evidence="10" id="KW-0560">Oxidoreductase</keyword>
<dbReference type="Pfam" id="PF00361">
    <property type="entry name" value="Proton_antipo_M"/>
    <property type="match status" value="1"/>
</dbReference>
<feature type="domain" description="NADH:quinone oxidoreductase/Mrp antiporter transmembrane" evidence="8">
    <location>
        <begin position="137"/>
        <end position="429"/>
    </location>
</feature>
<dbReference type="Proteomes" id="UP000282076">
    <property type="component" value="Unassembled WGS sequence"/>
</dbReference>
<feature type="transmembrane region" description="Helical" evidence="7">
    <location>
        <begin position="599"/>
        <end position="619"/>
    </location>
</feature>
<name>A0A494XIB9_9BACL</name>
<dbReference type="GO" id="GO:0008137">
    <property type="term" value="F:NADH dehydrogenase (ubiquinone) activity"/>
    <property type="evidence" value="ECO:0007669"/>
    <property type="project" value="InterPro"/>
</dbReference>
<dbReference type="InterPro" id="IPR001516">
    <property type="entry name" value="Proton_antipo_N"/>
</dbReference>
<evidence type="ECO:0000256" key="7">
    <source>
        <dbReference type="SAM" id="Phobius"/>
    </source>
</evidence>
<evidence type="ECO:0000259" key="9">
    <source>
        <dbReference type="Pfam" id="PF00662"/>
    </source>
</evidence>
<protein>
    <submittedName>
        <fullName evidence="10">NADH-quinone oxidoreductase subunit L</fullName>
        <ecNumber evidence="10">1.6.5.3</ecNumber>
    </submittedName>
</protein>
<dbReference type="NCBIfam" id="NF005141">
    <property type="entry name" value="PRK06590.1"/>
    <property type="match status" value="1"/>
</dbReference>
<dbReference type="OrthoDB" id="9807568at2"/>
<dbReference type="NCBIfam" id="TIGR01974">
    <property type="entry name" value="NDH_I_L"/>
    <property type="match status" value="1"/>
</dbReference>
<keyword evidence="11" id="KW-1185">Reference proteome</keyword>
<evidence type="ECO:0000256" key="4">
    <source>
        <dbReference type="ARBA" id="ARBA00022989"/>
    </source>
</evidence>
<feature type="transmembrane region" description="Helical" evidence="7">
    <location>
        <begin position="6"/>
        <end position="24"/>
    </location>
</feature>
<keyword evidence="3 6" id="KW-0812">Transmembrane</keyword>
<feature type="transmembrane region" description="Helical" evidence="7">
    <location>
        <begin position="338"/>
        <end position="360"/>
    </location>
</feature>
<keyword evidence="4 7" id="KW-1133">Transmembrane helix</keyword>
<dbReference type="PRINTS" id="PR01434">
    <property type="entry name" value="NADHDHGNASE5"/>
</dbReference>
<feature type="transmembrane region" description="Helical" evidence="7">
    <location>
        <begin position="256"/>
        <end position="274"/>
    </location>
</feature>
<feature type="transmembrane region" description="Helical" evidence="7">
    <location>
        <begin position="418"/>
        <end position="443"/>
    </location>
</feature>
<feature type="transmembrane region" description="Helical" evidence="7">
    <location>
        <begin position="143"/>
        <end position="162"/>
    </location>
</feature>
<evidence type="ECO:0000256" key="6">
    <source>
        <dbReference type="RuleBase" id="RU000320"/>
    </source>
</evidence>
<dbReference type="InterPro" id="IPR018393">
    <property type="entry name" value="NADHpl_OxRdtase_5_subgr"/>
</dbReference>